<keyword evidence="3" id="KW-1185">Reference proteome</keyword>
<feature type="compositionally biased region" description="Basic residues" evidence="1">
    <location>
        <begin position="226"/>
        <end position="235"/>
    </location>
</feature>
<feature type="compositionally biased region" description="Basic and acidic residues" evidence="1">
    <location>
        <begin position="131"/>
        <end position="151"/>
    </location>
</feature>
<protein>
    <submittedName>
        <fullName evidence="2">Uncharacterized protein</fullName>
    </submittedName>
</protein>
<proteinExistence type="predicted"/>
<feature type="compositionally biased region" description="Basic and acidic residues" evidence="1">
    <location>
        <begin position="87"/>
        <end position="99"/>
    </location>
</feature>
<organism evidence="2 3">
    <name type="scientific">Paspalum notatum var. saurae</name>
    <dbReference type="NCBI Taxonomy" id="547442"/>
    <lineage>
        <taxon>Eukaryota</taxon>
        <taxon>Viridiplantae</taxon>
        <taxon>Streptophyta</taxon>
        <taxon>Embryophyta</taxon>
        <taxon>Tracheophyta</taxon>
        <taxon>Spermatophyta</taxon>
        <taxon>Magnoliopsida</taxon>
        <taxon>Liliopsida</taxon>
        <taxon>Poales</taxon>
        <taxon>Poaceae</taxon>
        <taxon>PACMAD clade</taxon>
        <taxon>Panicoideae</taxon>
        <taxon>Andropogonodae</taxon>
        <taxon>Paspaleae</taxon>
        <taxon>Paspalinae</taxon>
        <taxon>Paspalum</taxon>
    </lineage>
</organism>
<feature type="compositionally biased region" description="Acidic residues" evidence="1">
    <location>
        <begin position="45"/>
        <end position="86"/>
    </location>
</feature>
<evidence type="ECO:0000313" key="2">
    <source>
        <dbReference type="EMBL" id="WVZ66716.1"/>
    </source>
</evidence>
<sequence length="423" mass="46619">MPVTRRRAAATAPVVVQVEDGEEEEERYAAIDISSGSEAGSESKSEDEEDSESEEEEDTSDEDFVDISDSDSEVGDGGDSSEDGSEAEAKDERLSVDRSEAACNKIASLLRSSKMQIQKEFILGHPSRWANEAERHKVLEEKHSRGDDARRVRALSRPKSAGNNLKGKTKLKKEKHKSRSGRPDCQSNITEVNKGKKRPAQSSKFDLPNKRSKKEVSPVPSGKKCTGSRRAKKNRARLDKSICTGHGSSSSLCNDNREKNNSTLQTNCHIAPLHEGPSNTEVGMRKRVSGSEHRNRINGRHAQSEGRYVTPGTHVEVNHENFVVVQHPSSEKPQWHPPLRDIANALPHPGGGSHPGALFNTTMGFRHQNGAMTGLHAPAHFRGRPPNQQRVAFPSPNIPQTVYHPHPEAAYVVPRFRYPSGVN</sequence>
<reference evidence="2 3" key="1">
    <citation type="submission" date="2024-02" db="EMBL/GenBank/DDBJ databases">
        <title>High-quality chromosome-scale genome assembly of Pensacola bahiagrass (Paspalum notatum Flugge var. saurae).</title>
        <authorList>
            <person name="Vega J.M."/>
            <person name="Podio M."/>
            <person name="Orjuela J."/>
            <person name="Siena L.A."/>
            <person name="Pessino S.C."/>
            <person name="Combes M.C."/>
            <person name="Mariac C."/>
            <person name="Albertini E."/>
            <person name="Pupilli F."/>
            <person name="Ortiz J.P.A."/>
            <person name="Leblanc O."/>
        </authorList>
    </citation>
    <scope>NUCLEOTIDE SEQUENCE [LARGE SCALE GENOMIC DNA]</scope>
    <source>
        <strain evidence="2">R1</strain>
        <tissue evidence="2">Leaf</tissue>
    </source>
</reference>
<name>A0AAQ3WM74_PASNO</name>
<dbReference type="PANTHER" id="PTHR35323:SF2">
    <property type="entry name" value="SAP DOMAIN-CONTAINING PROTEIN"/>
    <property type="match status" value="1"/>
</dbReference>
<dbReference type="Proteomes" id="UP001341281">
    <property type="component" value="Chromosome 03"/>
</dbReference>
<evidence type="ECO:0000256" key="1">
    <source>
        <dbReference type="SAM" id="MobiDB-lite"/>
    </source>
</evidence>
<gene>
    <name evidence="2" type="ORF">U9M48_015902</name>
</gene>
<feature type="region of interest" description="Disordered" evidence="1">
    <location>
        <begin position="1"/>
        <end position="99"/>
    </location>
</feature>
<feature type="compositionally biased region" description="Low complexity" evidence="1">
    <location>
        <begin position="9"/>
        <end position="18"/>
    </location>
</feature>
<dbReference type="PANTHER" id="PTHR35323">
    <property type="entry name" value="SAP DOMAIN-CONTAINING PROTEIN"/>
    <property type="match status" value="1"/>
</dbReference>
<dbReference type="AlphaFoldDB" id="A0AAQ3WM74"/>
<dbReference type="EMBL" id="CP144747">
    <property type="protein sequence ID" value="WVZ66716.1"/>
    <property type="molecule type" value="Genomic_DNA"/>
</dbReference>
<evidence type="ECO:0000313" key="3">
    <source>
        <dbReference type="Proteomes" id="UP001341281"/>
    </source>
</evidence>
<feature type="compositionally biased region" description="Basic residues" evidence="1">
    <location>
        <begin position="167"/>
        <end position="180"/>
    </location>
</feature>
<feature type="region of interest" description="Disordered" evidence="1">
    <location>
        <begin position="124"/>
        <end position="255"/>
    </location>
</feature>
<accession>A0AAQ3WM74</accession>